<dbReference type="RefSeq" id="WP_192556388.1">
    <property type="nucleotide sequence ID" value="NZ_JACZZA010000008.1"/>
</dbReference>
<keyword evidence="2" id="KW-1185">Reference proteome</keyword>
<dbReference type="EMBL" id="JACZZA010000008">
    <property type="protein sequence ID" value="MBE1161546.1"/>
    <property type="molecule type" value="Genomic_DNA"/>
</dbReference>
<evidence type="ECO:0000313" key="1">
    <source>
        <dbReference type="EMBL" id="MBE1161546.1"/>
    </source>
</evidence>
<proteinExistence type="predicted"/>
<evidence type="ECO:0000313" key="2">
    <source>
        <dbReference type="Proteomes" id="UP000651010"/>
    </source>
</evidence>
<dbReference type="Proteomes" id="UP000651010">
    <property type="component" value="Unassembled WGS sequence"/>
</dbReference>
<reference evidence="1 2" key="1">
    <citation type="submission" date="2020-09" db="EMBL/GenBank/DDBJ databases">
        <title>Dyella sp. 7MK23 isolated from forest soil.</title>
        <authorList>
            <person name="Fu J."/>
        </authorList>
    </citation>
    <scope>NUCLEOTIDE SEQUENCE [LARGE SCALE GENOMIC DNA]</scope>
    <source>
        <strain evidence="1 2">7MK23</strain>
    </source>
</reference>
<comment type="caution">
    <text evidence="1">The sequence shown here is derived from an EMBL/GenBank/DDBJ whole genome shotgun (WGS) entry which is preliminary data.</text>
</comment>
<protein>
    <submittedName>
        <fullName evidence="1">Uncharacterized protein</fullName>
    </submittedName>
</protein>
<gene>
    <name evidence="1" type="ORF">IGX34_14270</name>
</gene>
<accession>A0ABR9GBW2</accession>
<name>A0ABR9GBW2_9GAMM</name>
<organism evidence="1 2">
    <name type="scientific">Dyella acidiphila</name>
    <dbReference type="NCBI Taxonomy" id="2775866"/>
    <lineage>
        <taxon>Bacteria</taxon>
        <taxon>Pseudomonadati</taxon>
        <taxon>Pseudomonadota</taxon>
        <taxon>Gammaproteobacteria</taxon>
        <taxon>Lysobacterales</taxon>
        <taxon>Rhodanobacteraceae</taxon>
        <taxon>Dyella</taxon>
    </lineage>
</organism>
<sequence length="82" mass="9071">MDQIITTLCDMEGVERIKLMDDLIPQMGEESPATTSRPADLHPTLCSIDIDVADASQVQAVRAMAEMAAHERGIDPEFFEDH</sequence>